<comment type="similarity">
    <text evidence="2">Belongs to the bacterial solute-binding protein SsuA/TauA family.</text>
</comment>
<organism evidence="6 7">
    <name type="scientific">Ramlibacter henchirensis</name>
    <dbReference type="NCBI Taxonomy" id="204072"/>
    <lineage>
        <taxon>Bacteria</taxon>
        <taxon>Pseudomonadati</taxon>
        <taxon>Pseudomonadota</taxon>
        <taxon>Betaproteobacteria</taxon>
        <taxon>Burkholderiales</taxon>
        <taxon>Comamonadaceae</taxon>
        <taxon>Ramlibacter</taxon>
    </lineage>
</organism>
<evidence type="ECO:0000256" key="1">
    <source>
        <dbReference type="ARBA" id="ARBA00004418"/>
    </source>
</evidence>
<feature type="signal peptide" evidence="4">
    <location>
        <begin position="1"/>
        <end position="25"/>
    </location>
</feature>
<evidence type="ECO:0000259" key="5">
    <source>
        <dbReference type="Pfam" id="PF09084"/>
    </source>
</evidence>
<dbReference type="Gene3D" id="3.40.190.10">
    <property type="entry name" value="Periplasmic binding protein-like II"/>
    <property type="match status" value="2"/>
</dbReference>
<feature type="domain" description="SsuA/THI5-like" evidence="5">
    <location>
        <begin position="40"/>
        <end position="249"/>
    </location>
</feature>
<dbReference type="EMBL" id="SMLM01000002">
    <property type="protein sequence ID" value="TFZ02561.1"/>
    <property type="molecule type" value="Genomic_DNA"/>
</dbReference>
<dbReference type="GO" id="GO:0042597">
    <property type="term" value="C:periplasmic space"/>
    <property type="evidence" value="ECO:0007669"/>
    <property type="project" value="UniProtKB-SubCell"/>
</dbReference>
<accession>A0A4Z0BUR0</accession>
<evidence type="ECO:0000256" key="2">
    <source>
        <dbReference type="ARBA" id="ARBA00010742"/>
    </source>
</evidence>
<keyword evidence="7" id="KW-1185">Reference proteome</keyword>
<proteinExistence type="inferred from homology"/>
<dbReference type="SUPFAM" id="SSF53850">
    <property type="entry name" value="Periplasmic binding protein-like II"/>
    <property type="match status" value="1"/>
</dbReference>
<feature type="chain" id="PRO_5021377087" description="SsuA/THI5-like domain-containing protein" evidence="4">
    <location>
        <begin position="26"/>
        <end position="320"/>
    </location>
</feature>
<reference evidence="6 7" key="1">
    <citation type="submission" date="2019-03" db="EMBL/GenBank/DDBJ databases">
        <title>Ramlibacter henchirensis DSM 14656, whole genome shotgun sequence.</title>
        <authorList>
            <person name="Zhang X."/>
            <person name="Feng G."/>
            <person name="Zhu H."/>
        </authorList>
    </citation>
    <scope>NUCLEOTIDE SEQUENCE [LARGE SCALE GENOMIC DNA]</scope>
    <source>
        <strain evidence="6 7">DSM 14656</strain>
    </source>
</reference>
<name>A0A4Z0BUR0_9BURK</name>
<dbReference type="Pfam" id="PF09084">
    <property type="entry name" value="NMT1"/>
    <property type="match status" value="1"/>
</dbReference>
<dbReference type="PANTHER" id="PTHR30024:SF47">
    <property type="entry name" value="TAURINE-BINDING PERIPLASMIC PROTEIN"/>
    <property type="match status" value="1"/>
</dbReference>
<dbReference type="AlphaFoldDB" id="A0A4Z0BUR0"/>
<sequence length="320" mass="34294">MKFLMSLALAASASLCGLFAGAAHAAELKTLRVSIIPIIDAAPLIVARKLGFFEQEGLQVDTSPTAGGAVGIPAVIGGSVDITFGNVVSTMLAAGQGLPVRVIAPATNFPDSPTVSVLIGRKADSWQKPSDFEGKAIGVNTRNGINWLYARAWVKARGGDPEKVTYREVPFPQLADAIKRKQIDAGITGEPFKTAFLRDPELAIVGSPFIEVQPGMDVGQYVTTADFVEKNPEVVAKFARALRKGITWFNDNRTNPQLHEIVAEFTRLPVATVSEIKLQPLPMNVNVEQIQKTTEVMRAHGMLQAPLDAAKFIAPVARGN</sequence>
<dbReference type="RefSeq" id="WP_135264086.1">
    <property type="nucleotide sequence ID" value="NZ_SMLM01000002.1"/>
</dbReference>
<comment type="caution">
    <text evidence="6">The sequence shown here is derived from an EMBL/GenBank/DDBJ whole genome shotgun (WGS) entry which is preliminary data.</text>
</comment>
<evidence type="ECO:0000313" key="6">
    <source>
        <dbReference type="EMBL" id="TFZ02561.1"/>
    </source>
</evidence>
<protein>
    <recommendedName>
        <fullName evidence="5">SsuA/THI5-like domain-containing protein</fullName>
    </recommendedName>
</protein>
<evidence type="ECO:0000313" key="7">
    <source>
        <dbReference type="Proteomes" id="UP000298180"/>
    </source>
</evidence>
<comment type="subcellular location">
    <subcellularLocation>
        <location evidence="1">Periplasm</location>
    </subcellularLocation>
</comment>
<dbReference type="PANTHER" id="PTHR30024">
    <property type="entry name" value="ALIPHATIC SULFONATES-BINDING PROTEIN-RELATED"/>
    <property type="match status" value="1"/>
</dbReference>
<evidence type="ECO:0000256" key="3">
    <source>
        <dbReference type="ARBA" id="ARBA00022729"/>
    </source>
</evidence>
<dbReference type="OrthoDB" id="8877897at2"/>
<dbReference type="Proteomes" id="UP000298180">
    <property type="component" value="Unassembled WGS sequence"/>
</dbReference>
<keyword evidence="3 4" id="KW-0732">Signal</keyword>
<evidence type="ECO:0000256" key="4">
    <source>
        <dbReference type="SAM" id="SignalP"/>
    </source>
</evidence>
<dbReference type="InterPro" id="IPR015168">
    <property type="entry name" value="SsuA/THI5"/>
</dbReference>
<gene>
    <name evidence="6" type="ORF">EZ313_14975</name>
</gene>